<dbReference type="SUPFAM" id="SSF81296">
    <property type="entry name" value="E set domains"/>
    <property type="match status" value="1"/>
</dbReference>
<keyword evidence="5" id="KW-1185">Reference proteome</keyword>
<dbReference type="Gene3D" id="2.60.40.10">
    <property type="entry name" value="Immunoglobulins"/>
    <property type="match status" value="1"/>
</dbReference>
<dbReference type="GO" id="GO:0031588">
    <property type="term" value="C:nucleotide-activated protein kinase complex"/>
    <property type="evidence" value="ECO:0007669"/>
    <property type="project" value="TreeGrafter"/>
</dbReference>
<dbReference type="InterPro" id="IPR050827">
    <property type="entry name" value="CRP1_MDG1_kinase"/>
</dbReference>
<dbReference type="Proteomes" id="UP000002258">
    <property type="component" value="Chromosome 3"/>
</dbReference>
<feature type="compositionally biased region" description="Polar residues" evidence="2">
    <location>
        <begin position="293"/>
        <end position="313"/>
    </location>
</feature>
<dbReference type="PANTHER" id="PTHR10343:SF84">
    <property type="entry name" value="5'-AMP-ACTIVATED PROTEIN KINASE SUBUNIT BETA-1"/>
    <property type="match status" value="1"/>
</dbReference>
<dbReference type="Pfam" id="PF16561">
    <property type="entry name" value="AMPK1_CBM"/>
    <property type="match status" value="1"/>
</dbReference>
<dbReference type="KEGG" id="pic:PICST_67240"/>
<feature type="domain" description="AMP-activated protein kinase glycogen-binding" evidence="3">
    <location>
        <begin position="6"/>
        <end position="90"/>
    </location>
</feature>
<dbReference type="GO" id="GO:0005737">
    <property type="term" value="C:cytoplasm"/>
    <property type="evidence" value="ECO:0007669"/>
    <property type="project" value="TreeGrafter"/>
</dbReference>
<evidence type="ECO:0000313" key="5">
    <source>
        <dbReference type="Proteomes" id="UP000002258"/>
    </source>
</evidence>
<feature type="region of interest" description="Disordered" evidence="2">
    <location>
        <begin position="351"/>
        <end position="378"/>
    </location>
</feature>
<dbReference type="RefSeq" id="XP_001383707.2">
    <property type="nucleotide sequence ID" value="XM_001383670.1"/>
</dbReference>
<feature type="compositionally biased region" description="Low complexity" evidence="2">
    <location>
        <begin position="281"/>
        <end position="292"/>
    </location>
</feature>
<evidence type="ECO:0000313" key="4">
    <source>
        <dbReference type="EMBL" id="ABN65678.2"/>
    </source>
</evidence>
<dbReference type="GO" id="GO:0007165">
    <property type="term" value="P:signal transduction"/>
    <property type="evidence" value="ECO:0007669"/>
    <property type="project" value="TreeGrafter"/>
</dbReference>
<evidence type="ECO:0000256" key="2">
    <source>
        <dbReference type="SAM" id="MobiDB-lite"/>
    </source>
</evidence>
<sequence>MPSYTYTIEWPHVNTDQIHSLQITGSFDNWSRSLPAKSAFEDGYQQVVKVDSRQKLVFKFIVNGNDWVTSDFYKTEHDDSGIANNVIEAAELTEFHEFEEEPEAAVIPVAATKTEVPEVTKEVEKIKEAKEVIPEVSEIIPVTEEVPGDSIKELAEDVVNVPEEVEAPEVVEVPEDAEPEIHHISEAPEVVSLPVKVEDDILSDLEDVKSKDQNLTQVLTSSSSFAAVSIPSSSDGTNDYEHLDSHRDIVTSAHDEGDDDQYNTPTNSLFNSAVLNKGKDTVSVPATPSSTSNKGSFSTGDTSINSRENSFASGNKPKLVAQDSDATLSNVTTGTTDKNNTANDVVEILKAPGGYPASPERSSPVDIGTSKESQGKRDTLISRFRSLFRY</sequence>
<protein>
    <recommendedName>
        <fullName evidence="3">AMP-activated protein kinase glycogen-binding domain-containing protein</fullName>
    </recommendedName>
</protein>
<name>A3LR57_PICST</name>
<proteinExistence type="inferred from homology"/>
<dbReference type="HOGENOM" id="CLU_708071_0_0_1"/>
<dbReference type="OMA" id="EYNTAAN"/>
<organism evidence="4 5">
    <name type="scientific">Scheffersomyces stipitis (strain ATCC 58785 / CBS 6054 / NBRC 10063 / NRRL Y-11545)</name>
    <name type="common">Yeast</name>
    <name type="synonym">Pichia stipitis</name>
    <dbReference type="NCBI Taxonomy" id="322104"/>
    <lineage>
        <taxon>Eukaryota</taxon>
        <taxon>Fungi</taxon>
        <taxon>Dikarya</taxon>
        <taxon>Ascomycota</taxon>
        <taxon>Saccharomycotina</taxon>
        <taxon>Pichiomycetes</taxon>
        <taxon>Debaryomycetaceae</taxon>
        <taxon>Scheffersomyces</taxon>
    </lineage>
</organism>
<dbReference type="PANTHER" id="PTHR10343">
    <property type="entry name" value="5'-AMP-ACTIVATED PROTEIN KINASE , BETA SUBUNIT"/>
    <property type="match status" value="1"/>
</dbReference>
<evidence type="ECO:0000259" key="3">
    <source>
        <dbReference type="Pfam" id="PF16561"/>
    </source>
</evidence>
<gene>
    <name evidence="4" type="ORF">PICST_67240</name>
</gene>
<dbReference type="InterPro" id="IPR032640">
    <property type="entry name" value="AMPK1_CBM"/>
</dbReference>
<reference evidence="4 5" key="1">
    <citation type="journal article" date="2007" name="Nat. Biotechnol.">
        <title>Genome sequence of the lignocellulose-bioconverting and xylose-fermenting yeast Pichia stipitis.</title>
        <authorList>
            <person name="Jeffries T.W."/>
            <person name="Grigoriev I.V."/>
            <person name="Grimwood J."/>
            <person name="Laplaza J.M."/>
            <person name="Aerts A."/>
            <person name="Salamov A."/>
            <person name="Schmutz J."/>
            <person name="Lindquist E."/>
            <person name="Dehal P."/>
            <person name="Shapiro H."/>
            <person name="Jin Y.S."/>
            <person name="Passoth V."/>
            <person name="Richardson P.M."/>
        </authorList>
    </citation>
    <scope>NUCLEOTIDE SEQUENCE [LARGE SCALE GENOMIC DNA]</scope>
    <source>
        <strain evidence="5">ATCC 58785 / CBS 6054 / NBRC 10063 / NRRL Y-11545</strain>
    </source>
</reference>
<comment type="similarity">
    <text evidence="1">Belongs to the 5'-AMP-activated protein kinase beta subunit family.</text>
</comment>
<dbReference type="CDD" id="cd02859">
    <property type="entry name" value="E_set_AMPKbeta_like_N"/>
    <property type="match status" value="1"/>
</dbReference>
<dbReference type="AlphaFoldDB" id="A3LR57"/>
<dbReference type="GO" id="GO:0005634">
    <property type="term" value="C:nucleus"/>
    <property type="evidence" value="ECO:0007669"/>
    <property type="project" value="TreeGrafter"/>
</dbReference>
<dbReference type="OrthoDB" id="5873279at2759"/>
<dbReference type="GeneID" id="4837864"/>
<dbReference type="GO" id="GO:0019901">
    <property type="term" value="F:protein kinase binding"/>
    <property type="evidence" value="ECO:0007669"/>
    <property type="project" value="TreeGrafter"/>
</dbReference>
<dbReference type="InterPro" id="IPR013783">
    <property type="entry name" value="Ig-like_fold"/>
</dbReference>
<dbReference type="InParanoid" id="A3LR57"/>
<dbReference type="STRING" id="322104.A3LR57"/>
<dbReference type="eggNOG" id="KOG1616">
    <property type="taxonomic scope" value="Eukaryota"/>
</dbReference>
<feature type="region of interest" description="Disordered" evidence="2">
    <location>
        <begin position="281"/>
        <end position="323"/>
    </location>
</feature>
<dbReference type="EMBL" id="CP000497">
    <property type="protein sequence ID" value="ABN65678.2"/>
    <property type="molecule type" value="Genomic_DNA"/>
</dbReference>
<dbReference type="InterPro" id="IPR014756">
    <property type="entry name" value="Ig_E-set"/>
</dbReference>
<evidence type="ECO:0000256" key="1">
    <source>
        <dbReference type="ARBA" id="ARBA00010926"/>
    </source>
</evidence>
<accession>A3LR57</accession>